<evidence type="ECO:0000259" key="13">
    <source>
        <dbReference type="PROSITE" id="PS51284"/>
    </source>
</evidence>
<comment type="similarity">
    <text evidence="1">Belongs to the APC10 family.</text>
</comment>
<dbReference type="SMART" id="SM00297">
    <property type="entry name" value="BROMO"/>
    <property type="match status" value="1"/>
</dbReference>
<evidence type="ECO:0000313" key="14">
    <source>
        <dbReference type="EMBL" id="KAL5108444.1"/>
    </source>
</evidence>
<evidence type="ECO:0000259" key="11">
    <source>
        <dbReference type="PROSITE" id="PS50014"/>
    </source>
</evidence>
<evidence type="ECO:0000256" key="10">
    <source>
        <dbReference type="SAM" id="MobiDB-lite"/>
    </source>
</evidence>
<dbReference type="SMART" id="SM01337">
    <property type="entry name" value="APC10"/>
    <property type="match status" value="1"/>
</dbReference>
<dbReference type="InterPro" id="IPR008979">
    <property type="entry name" value="Galactose-bd-like_sf"/>
</dbReference>
<organism evidence="14 15">
    <name type="scientific">Taenia crassiceps</name>
    <dbReference type="NCBI Taxonomy" id="6207"/>
    <lineage>
        <taxon>Eukaryota</taxon>
        <taxon>Metazoa</taxon>
        <taxon>Spiralia</taxon>
        <taxon>Lophotrochozoa</taxon>
        <taxon>Platyhelminthes</taxon>
        <taxon>Cestoda</taxon>
        <taxon>Eucestoda</taxon>
        <taxon>Cyclophyllidea</taxon>
        <taxon>Taeniidae</taxon>
        <taxon>Taenia</taxon>
    </lineage>
</organism>
<dbReference type="CDD" id="cd12337">
    <property type="entry name" value="RRM1_SRSF4_like"/>
    <property type="match status" value="1"/>
</dbReference>
<feature type="compositionally biased region" description="Polar residues" evidence="10">
    <location>
        <begin position="699"/>
        <end position="711"/>
    </location>
</feature>
<dbReference type="PANTHER" id="PTHR12936">
    <property type="entry name" value="ANAPHASE-PROMOTING COMPLEX 10"/>
    <property type="match status" value="1"/>
</dbReference>
<dbReference type="PROSITE" id="PS51284">
    <property type="entry name" value="DOC"/>
    <property type="match status" value="1"/>
</dbReference>
<dbReference type="SUPFAM" id="SSF54928">
    <property type="entry name" value="RNA-binding domain, RBD"/>
    <property type="match status" value="1"/>
</dbReference>
<keyword evidence="6 8" id="KW-0103">Bromodomain</keyword>
<evidence type="ECO:0000256" key="9">
    <source>
        <dbReference type="PROSITE-ProRule" id="PRU00176"/>
    </source>
</evidence>
<dbReference type="PROSITE" id="PS50102">
    <property type="entry name" value="RRM"/>
    <property type="match status" value="1"/>
</dbReference>
<evidence type="ECO:0000256" key="6">
    <source>
        <dbReference type="ARBA" id="ARBA00023117"/>
    </source>
</evidence>
<keyword evidence="15" id="KW-1185">Reference proteome</keyword>
<keyword evidence="9" id="KW-0694">RNA-binding</keyword>
<evidence type="ECO:0000313" key="15">
    <source>
        <dbReference type="Proteomes" id="UP001651158"/>
    </source>
</evidence>
<dbReference type="EMBL" id="JAKROA010000003">
    <property type="protein sequence ID" value="KAL5108444.1"/>
    <property type="molecule type" value="Genomic_DNA"/>
</dbReference>
<dbReference type="Gene3D" id="2.60.120.260">
    <property type="entry name" value="Galactose-binding domain-like"/>
    <property type="match status" value="1"/>
</dbReference>
<dbReference type="InterPro" id="IPR004939">
    <property type="entry name" value="APC_su10/DOC_dom"/>
</dbReference>
<dbReference type="Pfam" id="PF00076">
    <property type="entry name" value="RRM_1"/>
    <property type="match status" value="1"/>
</dbReference>
<feature type="domain" description="RRM" evidence="12">
    <location>
        <begin position="2"/>
        <end position="72"/>
    </location>
</feature>
<dbReference type="InterPro" id="IPR001487">
    <property type="entry name" value="Bromodomain"/>
</dbReference>
<feature type="domain" description="DOC" evidence="13">
    <location>
        <begin position="1040"/>
        <end position="1224"/>
    </location>
</feature>
<evidence type="ECO:0000256" key="3">
    <source>
        <dbReference type="ARBA" id="ARBA00022618"/>
    </source>
</evidence>
<dbReference type="Gene3D" id="1.20.920.10">
    <property type="entry name" value="Bromodomain-like"/>
    <property type="match status" value="1"/>
</dbReference>
<evidence type="ECO:0000256" key="8">
    <source>
        <dbReference type="PROSITE-ProRule" id="PRU00035"/>
    </source>
</evidence>
<dbReference type="InterPro" id="IPR012677">
    <property type="entry name" value="Nucleotide-bd_a/b_plait_sf"/>
</dbReference>
<dbReference type="Gene3D" id="3.30.70.330">
    <property type="match status" value="2"/>
</dbReference>
<evidence type="ECO:0000259" key="12">
    <source>
        <dbReference type="PROSITE" id="PS50102"/>
    </source>
</evidence>
<evidence type="ECO:0000256" key="2">
    <source>
        <dbReference type="ARBA" id="ARBA00013927"/>
    </source>
</evidence>
<comment type="caution">
    <text evidence="14">The sequence shown here is derived from an EMBL/GenBank/DDBJ whole genome shotgun (WGS) entry which is preliminary data.</text>
</comment>
<dbReference type="SUPFAM" id="SSF47370">
    <property type="entry name" value="Bromodomain"/>
    <property type="match status" value="1"/>
</dbReference>
<dbReference type="InterPro" id="IPR035979">
    <property type="entry name" value="RBD_domain_sf"/>
</dbReference>
<proteinExistence type="inferred from homology"/>
<keyword evidence="7" id="KW-0131">Cell cycle</keyword>
<keyword evidence="5" id="KW-0833">Ubl conjugation pathway</keyword>
<dbReference type="SUPFAM" id="SSF49785">
    <property type="entry name" value="Galactose-binding domain-like"/>
    <property type="match status" value="1"/>
</dbReference>
<evidence type="ECO:0000256" key="5">
    <source>
        <dbReference type="ARBA" id="ARBA00022786"/>
    </source>
</evidence>
<feature type="region of interest" description="Disordered" evidence="10">
    <location>
        <begin position="764"/>
        <end position="818"/>
    </location>
</feature>
<keyword evidence="3" id="KW-0132">Cell division</keyword>
<reference evidence="14 15" key="1">
    <citation type="journal article" date="2022" name="Front. Cell. Infect. Microbiol.">
        <title>The Genomes of Two Strains of Taenia crassiceps the Animal Model for the Study of Human Cysticercosis.</title>
        <authorList>
            <person name="Bobes R.J."/>
            <person name="Estrada K."/>
            <person name="Rios-Valencia D.G."/>
            <person name="Calderon-Gallegos A."/>
            <person name="de la Torre P."/>
            <person name="Carrero J.C."/>
            <person name="Sanchez-Flores A."/>
            <person name="Laclette J.P."/>
        </authorList>
    </citation>
    <scope>NUCLEOTIDE SEQUENCE [LARGE SCALE GENOMIC DNA]</scope>
    <source>
        <strain evidence="14">WFUcys</strain>
    </source>
</reference>
<name>A0ABR4QG62_9CEST</name>
<evidence type="ECO:0000256" key="7">
    <source>
        <dbReference type="ARBA" id="ARBA00023306"/>
    </source>
</evidence>
<evidence type="ECO:0000256" key="4">
    <source>
        <dbReference type="ARBA" id="ARBA00022776"/>
    </source>
</evidence>
<feature type="region of interest" description="Disordered" evidence="10">
    <location>
        <begin position="684"/>
        <end position="711"/>
    </location>
</feature>
<dbReference type="SMART" id="SM00360">
    <property type="entry name" value="RRM"/>
    <property type="match status" value="1"/>
</dbReference>
<accession>A0ABR4QG62</accession>
<keyword evidence="4" id="KW-0498">Mitosis</keyword>
<dbReference type="Proteomes" id="UP001651158">
    <property type="component" value="Unassembled WGS sequence"/>
</dbReference>
<gene>
    <name evidence="14" type="ORF">TcWFU_001110</name>
</gene>
<evidence type="ECO:0000256" key="1">
    <source>
        <dbReference type="ARBA" id="ARBA00006762"/>
    </source>
</evidence>
<dbReference type="PROSITE" id="PS50014">
    <property type="entry name" value="BROMODOMAIN_2"/>
    <property type="match status" value="1"/>
</dbReference>
<dbReference type="PANTHER" id="PTHR12936:SF0">
    <property type="entry name" value="ANAPHASE-PROMOTING COMPLEX SUBUNIT 10"/>
    <property type="match status" value="1"/>
</dbReference>
<protein>
    <recommendedName>
        <fullName evidence="2">Anaphase-promoting complex subunit 10</fullName>
    </recommendedName>
</protein>
<feature type="domain" description="Bromo" evidence="11">
    <location>
        <begin position="835"/>
        <end position="936"/>
    </location>
</feature>
<sequence>MSRVYIGRLPARCCERDIEKFFRGYGRLRDIVLKTGYGFVEFDDERDADDAVYDLHGRELRGERIVVEHARLPPGARGSSRRRESRYGPPTRTDYRVIVENLSSRVSWQDLKDMMRKAGEVTYADAHKQVRNEGMTGLARGAVGVGEALGDQRVADLDAGIGLVRIVVGGHRPSIRAPIGTALGAVIILVRMSRGNQDPGQGPGLVDRIGQTRVAAIVDLRVVAAILLAGTVMVLPLIKRGRDQLLGTVPGRGLVNVRGLRPDPVPSVDPVPGHRPNAHALHQSQVRHWVPLTTSRWSSGCGFAAEVVAFDFEVSCTSSLAAPAAGCDVFASLSSGLCDPPSSASLGWSWCSAGDGGWGRHYSRMNACLPCVCSLENATRGGLYFLGPGRGRVGGMVVGAHRMPVVEAEGVIFDTISHIRLQFVKDAFSQRYMNQTSCEFGDLIGPWQAGLAYSAVIGLLPQKTMNWSDGANFYLLKSVKAYGKDWKHVSSALSIITQIFLKDDKGKDFSEKNCSIQYKYLIASARQAEGQSDYLKENDLLQMALLNYGQRRQDQIKHAREQLLLKLKARQRDNRKLLTNRFSEITPESLIIYRKRLRAFGLPDVIGESLHLEPLPSNPEEDKETRRNLYYDDLTENGLHQAVLDADSGLWIPISSEEKLRSFFDSKLDVPVADDLDDIKTEVDEKEGMQDLSPPLSPRISSVTGTPQPSMVDATISTTRRASNIMPKKPLTVITPAVAITKRSSPSPNLPSTPFCATEDSEEFHSPVISRPPHKRSSAIKTEHHTPLRSPVKSRNRARQSTDGFSVPTPSPLGTQLAPRRRWRRGLLSALATVCSHRHAHIFLHPVTDEIAPGYSSMIYAPVDLTMLRRRVEASLAPLTAAAPVGPSSGSSGGAATAESAPAQQVVASIAKQLLRDLLLMFANARMYNNREHGVHRIAGEMCSDVLAELRPLWALWADVIPGLPPLPGSPTASSGVSSMLRRRTTVAPIPAPMTTPSPIILKRVLCLSKFHEGPCLLFELLCAKNKCLSKTVLRSLVNMATTLETVTSAEITEKEREGKVCDVSDRAVWCLSSCKSNHGINELLNESLDTYWQSDGPQPHTVTVQFPQKTIISEICLYNDYKVDESYTPSRIAIRVGNHVGDLVELTEVELHEPSGWSVLPLRWPNGAPVSLFTLQLRILANHQNGRDTHLRAIRLFAPLVRSGLDAALNQALFTTLEARRYTTIR</sequence>
<dbReference type="InterPro" id="IPR000504">
    <property type="entry name" value="RRM_dom"/>
</dbReference>
<dbReference type="Pfam" id="PF03256">
    <property type="entry name" value="ANAPC10"/>
    <property type="match status" value="1"/>
</dbReference>
<dbReference type="InterPro" id="IPR016901">
    <property type="entry name" value="APC10/Doc1"/>
</dbReference>
<dbReference type="Pfam" id="PF00439">
    <property type="entry name" value="Bromodomain"/>
    <property type="match status" value="1"/>
</dbReference>
<dbReference type="CDD" id="cd08366">
    <property type="entry name" value="APC10"/>
    <property type="match status" value="1"/>
</dbReference>
<dbReference type="InterPro" id="IPR036427">
    <property type="entry name" value="Bromodomain-like_sf"/>
</dbReference>